<dbReference type="Pfam" id="PF00118">
    <property type="entry name" value="Cpn60_TCP1"/>
    <property type="match status" value="1"/>
</dbReference>
<dbReference type="Proteomes" id="UP000001744">
    <property type="component" value="Unassembled WGS sequence"/>
</dbReference>
<comment type="subunit">
    <text evidence="3">Heterooligomeric complex of about 850 to 900 kDa that forms two stacked rings, 12 to 16 nm in diameter.</text>
</comment>
<dbReference type="InterPro" id="IPR027409">
    <property type="entry name" value="GroEL-like_apical_dom_sf"/>
</dbReference>
<evidence type="ECO:0000313" key="13">
    <source>
        <dbReference type="Proteomes" id="UP000001744"/>
    </source>
</evidence>
<dbReference type="InterPro" id="IPR027413">
    <property type="entry name" value="GROEL-like_equatorial_sf"/>
</dbReference>
<evidence type="ECO:0000313" key="11">
    <source>
        <dbReference type="EMBL" id="EEB08950.1"/>
    </source>
</evidence>
<dbReference type="PROSITE" id="PS00995">
    <property type="entry name" value="TCP1_3"/>
    <property type="match status" value="1"/>
</dbReference>
<dbReference type="FunFam" id="3.50.7.10:FF:000010">
    <property type="entry name" value="T-complex protein 1 subunit delta"/>
    <property type="match status" value="1"/>
</dbReference>
<dbReference type="InterPro" id="IPR027410">
    <property type="entry name" value="TCP-1-like_intermed_sf"/>
</dbReference>
<dbReference type="GO" id="GO:0016887">
    <property type="term" value="F:ATP hydrolysis activity"/>
    <property type="evidence" value="ECO:0007669"/>
    <property type="project" value="InterPro"/>
</dbReference>
<proteinExistence type="inferred from homology"/>
<evidence type="ECO:0000256" key="5">
    <source>
        <dbReference type="ARBA" id="ARBA00022490"/>
    </source>
</evidence>
<evidence type="ECO:0000256" key="6">
    <source>
        <dbReference type="ARBA" id="ARBA00022741"/>
    </source>
</evidence>
<reference evidence="11 13" key="1">
    <citation type="journal article" date="2011" name="Science">
        <title>Comparative functional genomics of the fission yeasts.</title>
        <authorList>
            <person name="Rhind N."/>
            <person name="Chen Z."/>
            <person name="Yassour M."/>
            <person name="Thompson D.A."/>
            <person name="Haas B.J."/>
            <person name="Habib N."/>
            <person name="Wapinski I."/>
            <person name="Roy S."/>
            <person name="Lin M.F."/>
            <person name="Heiman D.I."/>
            <person name="Young S.K."/>
            <person name="Furuya K."/>
            <person name="Guo Y."/>
            <person name="Pidoux A."/>
            <person name="Chen H.M."/>
            <person name="Robbertse B."/>
            <person name="Goldberg J.M."/>
            <person name="Aoki K."/>
            <person name="Bayne E.H."/>
            <person name="Berlin A.M."/>
            <person name="Desjardins C.A."/>
            <person name="Dobbs E."/>
            <person name="Dukaj L."/>
            <person name="Fan L."/>
            <person name="FitzGerald M.G."/>
            <person name="French C."/>
            <person name="Gujja S."/>
            <person name="Hansen K."/>
            <person name="Keifenheim D."/>
            <person name="Levin J.Z."/>
            <person name="Mosher R.A."/>
            <person name="Mueller C.A."/>
            <person name="Pfiffner J."/>
            <person name="Priest M."/>
            <person name="Russ C."/>
            <person name="Smialowska A."/>
            <person name="Swoboda P."/>
            <person name="Sykes S.M."/>
            <person name="Vaughn M."/>
            <person name="Vengrova S."/>
            <person name="Yoder R."/>
            <person name="Zeng Q."/>
            <person name="Allshire R."/>
            <person name="Baulcombe D."/>
            <person name="Birren B.W."/>
            <person name="Brown W."/>
            <person name="Ekwall K."/>
            <person name="Kellis M."/>
            <person name="Leatherwood J."/>
            <person name="Levin H."/>
            <person name="Margalit H."/>
            <person name="Martienssen R."/>
            <person name="Nieduszynski C.A."/>
            <person name="Spatafora J.W."/>
            <person name="Friedman N."/>
            <person name="Dalgaard J.Z."/>
            <person name="Baumann P."/>
            <person name="Niki H."/>
            <person name="Regev A."/>
            <person name="Nusbaum C."/>
        </authorList>
    </citation>
    <scope>NUCLEOTIDE SEQUENCE [LARGE SCALE GENOMIC DNA]</scope>
    <source>
        <strain evidence="13">yFS275 / FY16936</strain>
    </source>
</reference>
<dbReference type="GO" id="GO:0140662">
    <property type="term" value="F:ATP-dependent protein folding chaperone"/>
    <property type="evidence" value="ECO:0007669"/>
    <property type="project" value="InterPro"/>
</dbReference>
<dbReference type="InterPro" id="IPR017998">
    <property type="entry name" value="Chaperone_TCP-1"/>
</dbReference>
<dbReference type="PRINTS" id="PR00304">
    <property type="entry name" value="TCOMPLEXTCP1"/>
</dbReference>
<keyword evidence="7 9" id="KW-0067">ATP-binding</keyword>
<evidence type="ECO:0000256" key="2">
    <source>
        <dbReference type="ARBA" id="ARBA00008020"/>
    </source>
</evidence>
<dbReference type="SUPFAM" id="SSF54849">
    <property type="entry name" value="GroEL-intermediate domain like"/>
    <property type="match status" value="1"/>
</dbReference>
<dbReference type="SUPFAM" id="SSF52029">
    <property type="entry name" value="GroEL apical domain-like"/>
    <property type="match status" value="1"/>
</dbReference>
<dbReference type="InterPro" id="IPR002194">
    <property type="entry name" value="Chaperonin_TCP-1_CS"/>
</dbReference>
<evidence type="ECO:0000256" key="8">
    <source>
        <dbReference type="ARBA" id="ARBA00023186"/>
    </source>
</evidence>
<name>B6K5Z6_SCHJY</name>
<dbReference type="HOGENOM" id="CLU_008891_9_1_1"/>
<dbReference type="AlphaFoldDB" id="B6K5Z6"/>
<dbReference type="GO" id="GO:0005832">
    <property type="term" value="C:chaperonin-containing T-complex"/>
    <property type="evidence" value="ECO:0000318"/>
    <property type="project" value="GO_Central"/>
</dbReference>
<dbReference type="InterPro" id="IPR012717">
    <property type="entry name" value="Chap_CCT_delta"/>
</dbReference>
<comment type="subcellular location">
    <subcellularLocation>
        <location evidence="1">Cytoplasm</location>
    </subcellularLocation>
</comment>
<dbReference type="PROSITE" id="PS00751">
    <property type="entry name" value="TCP1_2"/>
    <property type="match status" value="1"/>
</dbReference>
<dbReference type="InterPro" id="IPR053374">
    <property type="entry name" value="TCP-1_chaperonin"/>
</dbReference>
<dbReference type="NCBIfam" id="TIGR02342">
    <property type="entry name" value="chap_CCT_delta"/>
    <property type="match status" value="1"/>
</dbReference>
<dbReference type="GO" id="GO:0006457">
    <property type="term" value="P:protein folding"/>
    <property type="evidence" value="ECO:0000318"/>
    <property type="project" value="GO_Central"/>
</dbReference>
<keyword evidence="8 9" id="KW-0143">Chaperone</keyword>
<dbReference type="CDD" id="cd03338">
    <property type="entry name" value="TCP1_delta"/>
    <property type="match status" value="1"/>
</dbReference>
<dbReference type="Gene3D" id="1.10.560.10">
    <property type="entry name" value="GroEL-like equatorial domain"/>
    <property type="match status" value="1"/>
</dbReference>
<dbReference type="PROSITE" id="PS00750">
    <property type="entry name" value="TCP1_1"/>
    <property type="match status" value="1"/>
</dbReference>
<evidence type="ECO:0000313" key="12">
    <source>
        <dbReference type="JaponicusDB" id="SJAG_04121"/>
    </source>
</evidence>
<dbReference type="Gene3D" id="3.30.260.10">
    <property type="entry name" value="TCP-1-like chaperonin intermediate domain"/>
    <property type="match status" value="1"/>
</dbReference>
<evidence type="ECO:0000256" key="7">
    <source>
        <dbReference type="ARBA" id="ARBA00022840"/>
    </source>
</evidence>
<sequence length="527" mass="57115">MSQAKPSQVVFQDREKPQEVRFSNITAARSVSDAIRTSLGPKGMDKMIQTGKGEVILTNDGATILKHLSVLHPAAKMLVDLSSAQDVEAGDGTTSVVVLAGSMLSASEKLLKMGIHPTIIAESFQRAAAVTVECLKSNSLSIELDDRESLLRAATTSLSSKIVSQYSNLLAPIAVDAVLKVIDPKTAVNVDLKDIRVVKKLGGIIDDTELIPGLVLTQTAIKSAGGPTRMEKAKIAMIQFQLSPPKPDMENQVVVNDYRQMDKILKEERQYLLNICKKIKKSGANVLLIQKSILRDAVNDLSLHFLAKLKIMAVKDIEREEVEFICKSTGCKPIADIDSFTEDKLGHADLVEEVSSAGERIIKVSGVKNAGKTVSILCRGANQLTLEEAERSLHDALCVIRCLVKQRALIAGGGSPEIEAAQHLRHYAQKLEGREAICFQAFADALEIIPVTLAENAGLNSIQVLTELRSRHAQGEKTAGINVRKGTVTNILEENVLQPLLVNTSAIQLAAETTKMIMKVDDITLAR</sequence>
<dbReference type="NCBIfam" id="NF041082">
    <property type="entry name" value="thermosome_alpha"/>
    <property type="match status" value="1"/>
</dbReference>
<dbReference type="RefSeq" id="XP_002175243.1">
    <property type="nucleotide sequence ID" value="XM_002175207.2"/>
</dbReference>
<keyword evidence="5" id="KW-0963">Cytoplasm</keyword>
<evidence type="ECO:0000256" key="10">
    <source>
        <dbReference type="RuleBase" id="RU004192"/>
    </source>
</evidence>
<dbReference type="JaponicusDB" id="SJAG_04121">
    <property type="gene designation" value="cct4"/>
</dbReference>
<dbReference type="PANTHER" id="PTHR11353">
    <property type="entry name" value="CHAPERONIN"/>
    <property type="match status" value="1"/>
</dbReference>
<dbReference type="GeneID" id="7049292"/>
<dbReference type="OMA" id="HPAANMI"/>
<keyword evidence="6 9" id="KW-0547">Nucleotide-binding</keyword>
<dbReference type="InterPro" id="IPR054827">
    <property type="entry name" value="thermosome_alpha"/>
</dbReference>
<evidence type="ECO:0000256" key="3">
    <source>
        <dbReference type="ARBA" id="ARBA00011531"/>
    </source>
</evidence>
<protein>
    <recommendedName>
        <fullName evidence="4 10">T-complex protein 1 subunit delta</fullName>
    </recommendedName>
</protein>
<dbReference type="SUPFAM" id="SSF48592">
    <property type="entry name" value="GroEL equatorial domain-like"/>
    <property type="match status" value="1"/>
</dbReference>
<evidence type="ECO:0000256" key="4">
    <source>
        <dbReference type="ARBA" id="ARBA00016107"/>
    </source>
</evidence>
<dbReference type="Gene3D" id="3.50.7.10">
    <property type="entry name" value="GroEL"/>
    <property type="match status" value="1"/>
</dbReference>
<dbReference type="STRING" id="402676.B6K5Z6"/>
<dbReference type="eggNOG" id="KOG0358">
    <property type="taxonomic scope" value="Eukaryota"/>
</dbReference>
<dbReference type="GO" id="GO:0005524">
    <property type="term" value="F:ATP binding"/>
    <property type="evidence" value="ECO:0007669"/>
    <property type="project" value="UniProtKB-KW"/>
</dbReference>
<keyword evidence="13" id="KW-1185">Reference proteome</keyword>
<dbReference type="InterPro" id="IPR002423">
    <property type="entry name" value="Cpn60/GroEL/TCP-1"/>
</dbReference>
<accession>B6K5Z6</accession>
<dbReference type="EMBL" id="KE651167">
    <property type="protein sequence ID" value="EEB08950.1"/>
    <property type="molecule type" value="Genomic_DNA"/>
</dbReference>
<gene>
    <name evidence="12" type="primary">cct4</name>
    <name evidence="11" type="ORF">SJAG_04121</name>
</gene>
<dbReference type="VEuPathDB" id="FungiDB:SJAG_04121"/>
<evidence type="ECO:0000256" key="9">
    <source>
        <dbReference type="RuleBase" id="RU004187"/>
    </source>
</evidence>
<organism evidence="11 13">
    <name type="scientific">Schizosaccharomyces japonicus (strain yFS275 / FY16936)</name>
    <name type="common">Fission yeast</name>
    <dbReference type="NCBI Taxonomy" id="402676"/>
    <lineage>
        <taxon>Eukaryota</taxon>
        <taxon>Fungi</taxon>
        <taxon>Dikarya</taxon>
        <taxon>Ascomycota</taxon>
        <taxon>Taphrinomycotina</taxon>
        <taxon>Schizosaccharomycetes</taxon>
        <taxon>Schizosaccharomycetales</taxon>
        <taxon>Schizosaccharomycetaceae</taxon>
        <taxon>Schizosaccharomyces</taxon>
    </lineage>
</organism>
<dbReference type="NCBIfam" id="NF041083">
    <property type="entry name" value="thermosome_beta"/>
    <property type="match status" value="1"/>
</dbReference>
<dbReference type="OrthoDB" id="10248520at2759"/>
<comment type="similarity">
    <text evidence="2 9">Belongs to the TCP-1 chaperonin family.</text>
</comment>
<evidence type="ECO:0000256" key="1">
    <source>
        <dbReference type="ARBA" id="ARBA00004496"/>
    </source>
</evidence>
<dbReference type="GO" id="GO:0051082">
    <property type="term" value="F:unfolded protein binding"/>
    <property type="evidence" value="ECO:0000318"/>
    <property type="project" value="GO_Central"/>
</dbReference>